<organism evidence="2 3">
    <name type="scientific">Cinara cedri</name>
    <dbReference type="NCBI Taxonomy" id="506608"/>
    <lineage>
        <taxon>Eukaryota</taxon>
        <taxon>Metazoa</taxon>
        <taxon>Ecdysozoa</taxon>
        <taxon>Arthropoda</taxon>
        <taxon>Hexapoda</taxon>
        <taxon>Insecta</taxon>
        <taxon>Pterygota</taxon>
        <taxon>Neoptera</taxon>
        <taxon>Paraneoptera</taxon>
        <taxon>Hemiptera</taxon>
        <taxon>Sternorrhyncha</taxon>
        <taxon>Aphidomorpha</taxon>
        <taxon>Aphidoidea</taxon>
        <taxon>Aphididae</taxon>
        <taxon>Lachninae</taxon>
        <taxon>Cinara</taxon>
    </lineage>
</organism>
<name>A0A5E4NBV9_9HEMI</name>
<evidence type="ECO:0000313" key="2">
    <source>
        <dbReference type="EMBL" id="VVC41279.1"/>
    </source>
</evidence>
<evidence type="ECO:0000256" key="1">
    <source>
        <dbReference type="SAM" id="MobiDB-lite"/>
    </source>
</evidence>
<gene>
    <name evidence="2" type="ORF">CINCED_3A006569</name>
</gene>
<dbReference type="EMBL" id="CABPRJ010001915">
    <property type="protein sequence ID" value="VVC41279.1"/>
    <property type="molecule type" value="Genomic_DNA"/>
</dbReference>
<keyword evidence="3" id="KW-1185">Reference proteome</keyword>
<sequence>MFPKRYRFRRNVNETEDNTDLPIDTVYEESFFDFGLDQLDNEMDIMVDNMIQNVKDITNDIKNSTTNGNTTIYIINNNYCDPKSDCDEQQPPVQNTEDNPPAINATNINEGSYSSDKQLPVQNSEINPSPINAANINNGSYISDKQHSVQKREANLPRMNGKNINKKNYRINKQNLTLKEDYVDNLSISTELFYDTNKNETNKPRVWQKLFQKEIIKNGEGRGNRDDDKNNSEGNLDYSYYLNRYFTNNGNQSDIDYIDNNNRTKDSYIPSHLEFKNNNDSGVVLLF</sequence>
<feature type="compositionally biased region" description="Polar residues" evidence="1">
    <location>
        <begin position="91"/>
        <end position="105"/>
    </location>
</feature>
<feature type="region of interest" description="Disordered" evidence="1">
    <location>
        <begin position="83"/>
        <end position="105"/>
    </location>
</feature>
<evidence type="ECO:0000313" key="3">
    <source>
        <dbReference type="Proteomes" id="UP000325440"/>
    </source>
</evidence>
<proteinExistence type="predicted"/>
<dbReference type="Proteomes" id="UP000325440">
    <property type="component" value="Unassembled WGS sequence"/>
</dbReference>
<accession>A0A5E4NBV9</accession>
<protein>
    <submittedName>
        <fullName evidence="2">Uncharacterized protein</fullName>
    </submittedName>
</protein>
<dbReference type="AlphaFoldDB" id="A0A5E4NBV9"/>
<reference evidence="2 3" key="1">
    <citation type="submission" date="2019-08" db="EMBL/GenBank/DDBJ databases">
        <authorList>
            <person name="Alioto T."/>
            <person name="Alioto T."/>
            <person name="Gomez Garrido J."/>
        </authorList>
    </citation>
    <scope>NUCLEOTIDE SEQUENCE [LARGE SCALE GENOMIC DNA]</scope>
</reference>